<feature type="binding site" evidence="2">
    <location>
        <begin position="148"/>
        <end position="149"/>
    </location>
    <ligand>
        <name>glutathione</name>
        <dbReference type="ChEBI" id="CHEBI:57925"/>
    </ligand>
</feature>
<protein>
    <submittedName>
        <fullName evidence="5">Putative glutathione S-transferase protein</fullName>
        <ecNumber evidence="5">2.5.1.18</ecNumber>
    </submittedName>
</protein>
<dbReference type="SUPFAM" id="SSF52833">
    <property type="entry name" value="Thioredoxin-like"/>
    <property type="match status" value="1"/>
</dbReference>
<proteinExistence type="predicted"/>
<dbReference type="Gene3D" id="3.40.30.10">
    <property type="entry name" value="Glutaredoxin"/>
    <property type="match status" value="1"/>
</dbReference>
<evidence type="ECO:0000259" key="4">
    <source>
        <dbReference type="Pfam" id="PF13409"/>
    </source>
</evidence>
<dbReference type="Pfam" id="PF13409">
    <property type="entry name" value="GST_N_2"/>
    <property type="match status" value="1"/>
</dbReference>
<dbReference type="OrthoDB" id="9769158at2"/>
<organism evidence="5 6">
    <name type="scientific">Puniceispirillum marinum (strain IMCC1322)</name>
    <dbReference type="NCBI Taxonomy" id="488538"/>
    <lineage>
        <taxon>Bacteria</taxon>
        <taxon>Pseudomonadati</taxon>
        <taxon>Pseudomonadota</taxon>
        <taxon>Alphaproteobacteria</taxon>
        <taxon>Candidatus Puniceispirillales</taxon>
        <taxon>Candidatus Puniceispirillaceae</taxon>
        <taxon>Candidatus Puniceispirillum</taxon>
    </lineage>
</organism>
<dbReference type="PANTHER" id="PTHR32419">
    <property type="entry name" value="GLUTATHIONYL-HYDROQUINONE REDUCTASE"/>
    <property type="match status" value="1"/>
</dbReference>
<dbReference type="AlphaFoldDB" id="D5BN69"/>
<evidence type="ECO:0000256" key="2">
    <source>
        <dbReference type="PIRSR" id="PIRSR015753-2"/>
    </source>
</evidence>
<dbReference type="STRING" id="488538.SAR116_2019"/>
<dbReference type="SFLD" id="SFLDS00019">
    <property type="entry name" value="Glutathione_Transferase_(cytos"/>
    <property type="match status" value="1"/>
</dbReference>
<sequence>MGLLVDGQWSSAWYDTSKSDGKFVRDSARFRNWITADGAPGPTGAGGFTPDSGRYHLYVSYACPWAHRTLIFRHLKDLDEHITVSVVHPLMLDQGWTFETDEFGATGDHVLGKSFMHQVYTESAPTVTGRVTVPVLWDKHQGCIVSNESSEIIRMLNSAFDGLTGNEHDYYPEDMRTEIDAINADVYEHINNGVYMSGFATTTKAYEEAVTNLFDALDRMEARLQKTRYLLGRRLTEADWRLFVTLIRFDPVYVGHFKCNLRRIVDYPALHGFTCDLYQMPGIAETVVMPHIKQHYYASHPTVNPTGIVPLGPVLDFDAPHGREALTG</sequence>
<dbReference type="FunFam" id="3.40.30.10:FF:000058">
    <property type="entry name" value="Glutathione S-transferase, omega"/>
    <property type="match status" value="1"/>
</dbReference>
<dbReference type="SFLD" id="SFLDG01148">
    <property type="entry name" value="Xi_(cytGST)"/>
    <property type="match status" value="1"/>
</dbReference>
<reference evidence="5 6" key="1">
    <citation type="journal article" date="2010" name="J. Bacteriol.">
        <title>Complete genome sequence of "Candidatus Puniceispirillum marinum" IMCC1322, a representative of the SAR116 clade in the Alphaproteobacteria.</title>
        <authorList>
            <person name="Oh H.M."/>
            <person name="Kwon K.K."/>
            <person name="Kang I."/>
            <person name="Kang S.G."/>
            <person name="Lee J.H."/>
            <person name="Kim S.J."/>
            <person name="Cho J.C."/>
        </authorList>
    </citation>
    <scope>NUCLEOTIDE SEQUENCE [LARGE SCALE GENOMIC DNA]</scope>
    <source>
        <strain evidence="5 6">IMCC1322</strain>
    </source>
</reference>
<dbReference type="Proteomes" id="UP000007460">
    <property type="component" value="Chromosome"/>
</dbReference>
<dbReference type="InterPro" id="IPR036282">
    <property type="entry name" value="Glutathione-S-Trfase_C_sf"/>
</dbReference>
<evidence type="ECO:0000256" key="1">
    <source>
        <dbReference type="PIRSR" id="PIRSR015753-1"/>
    </source>
</evidence>
<feature type="site" description="Lowers pKa of active site Cys" evidence="3">
    <location>
        <position position="296"/>
    </location>
</feature>
<feature type="binding site" evidence="2">
    <location>
        <begin position="130"/>
        <end position="133"/>
    </location>
    <ligand>
        <name>glutathione</name>
        <dbReference type="ChEBI" id="CHEBI:57925"/>
    </ligand>
</feature>
<dbReference type="EMBL" id="CP001751">
    <property type="protein sequence ID" value="ADE40262.1"/>
    <property type="molecule type" value="Genomic_DNA"/>
</dbReference>
<dbReference type="Gene3D" id="1.20.1050.10">
    <property type="match status" value="1"/>
</dbReference>
<feature type="domain" description="GST N-terminal" evidence="4">
    <location>
        <begin position="62"/>
        <end position="158"/>
    </location>
</feature>
<dbReference type="PIRSF" id="PIRSF015753">
    <property type="entry name" value="GST"/>
    <property type="match status" value="1"/>
</dbReference>
<dbReference type="EC" id="2.5.1.18" evidence="5"/>
<dbReference type="PANTHER" id="PTHR32419:SF6">
    <property type="entry name" value="GLUTATHIONE S-TRANSFERASE OMEGA-LIKE 1-RELATED"/>
    <property type="match status" value="1"/>
</dbReference>
<feature type="active site" description="Nucleophile" evidence="1">
    <location>
        <position position="63"/>
    </location>
</feature>
<evidence type="ECO:0000313" key="6">
    <source>
        <dbReference type="Proteomes" id="UP000007460"/>
    </source>
</evidence>
<keyword evidence="6" id="KW-1185">Reference proteome</keyword>
<dbReference type="InterPro" id="IPR047047">
    <property type="entry name" value="GST_Omega-like_C"/>
</dbReference>
<dbReference type="InterPro" id="IPR036249">
    <property type="entry name" value="Thioredoxin-like_sf"/>
</dbReference>
<dbReference type="HOGENOM" id="CLU_037263_1_0_5"/>
<dbReference type="InterPro" id="IPR004045">
    <property type="entry name" value="Glutathione_S-Trfase_N"/>
</dbReference>
<dbReference type="GO" id="GO:0005737">
    <property type="term" value="C:cytoplasm"/>
    <property type="evidence" value="ECO:0007669"/>
    <property type="project" value="TreeGrafter"/>
</dbReference>
<dbReference type="Pfam" id="PF13410">
    <property type="entry name" value="GST_C_2"/>
    <property type="match status" value="1"/>
</dbReference>
<dbReference type="KEGG" id="apb:SAR116_2019"/>
<accession>D5BN69</accession>
<gene>
    <name evidence="5" type="ordered locus">SAR116_2019</name>
</gene>
<dbReference type="InterPro" id="IPR016639">
    <property type="entry name" value="GST_Omega/GSH"/>
</dbReference>
<dbReference type="InterPro" id="IPR040079">
    <property type="entry name" value="Glutathione_S-Trfase"/>
</dbReference>
<feature type="binding site" evidence="2">
    <location>
        <position position="96"/>
    </location>
    <ligand>
        <name>glutathione</name>
        <dbReference type="ChEBI" id="CHEBI:57925"/>
    </ligand>
</feature>
<dbReference type="SUPFAM" id="SSF47616">
    <property type="entry name" value="GST C-terminal domain-like"/>
    <property type="match status" value="1"/>
</dbReference>
<keyword evidence="5" id="KW-0808">Transferase</keyword>
<evidence type="ECO:0000256" key="3">
    <source>
        <dbReference type="PIRSR" id="PIRSR015753-3"/>
    </source>
</evidence>
<dbReference type="GO" id="GO:0004364">
    <property type="term" value="F:glutathione transferase activity"/>
    <property type="evidence" value="ECO:0007669"/>
    <property type="project" value="UniProtKB-EC"/>
</dbReference>
<dbReference type="CDD" id="cd03190">
    <property type="entry name" value="GST_C_Omega_like"/>
    <property type="match status" value="1"/>
</dbReference>
<feature type="site" description="Lowers pKa of active site Cys" evidence="3">
    <location>
        <position position="253"/>
    </location>
</feature>
<name>D5BN69_PUNMI</name>
<feature type="active site" description="Proton donor/acceptor" evidence="1">
    <location>
        <position position="195"/>
    </location>
</feature>
<dbReference type="RefSeq" id="WP_013046889.1">
    <property type="nucleotide sequence ID" value="NC_014010.1"/>
</dbReference>
<dbReference type="eggNOG" id="COG0435">
    <property type="taxonomic scope" value="Bacteria"/>
</dbReference>
<dbReference type="SFLD" id="SFLDG01206">
    <property type="entry name" value="Xi.1"/>
    <property type="match status" value="1"/>
</dbReference>
<evidence type="ECO:0000313" key="5">
    <source>
        <dbReference type="EMBL" id="ADE40262.1"/>
    </source>
</evidence>